<evidence type="ECO:0000313" key="1">
    <source>
        <dbReference type="EMBL" id="TCO81675.1"/>
    </source>
</evidence>
<comment type="caution">
    <text evidence="1">The sequence shown here is derived from an EMBL/GenBank/DDBJ whole genome shotgun (WGS) entry which is preliminary data.</text>
</comment>
<accession>A0A4R2LBK1</accession>
<sequence>MIYLDTNMYGDDPTTIVFPSVQTCMALVIETAAGLIGVHLSSDTQNLDARAAHIGAHLATMGPLGIQHLYGITHRNRFSPGMELVQLKSQLRCIAAAVHYAGTITGILLPGDAVSAATDDIKVTRNHGGGCQIGYVKSKGTVNTTVVPGSTPHRTIHAVKGVTNLYGGDDNQASIAIGLPGNPDFGAVTPDMLYQFPTQAQGAQKVGCCTIL</sequence>
<reference evidence="1 2" key="1">
    <citation type="submission" date="2019-03" db="EMBL/GenBank/DDBJ databases">
        <title>Genomic Encyclopedia of Type Strains, Phase IV (KMG-IV): sequencing the most valuable type-strain genomes for metagenomic binning, comparative biology and taxonomic classification.</title>
        <authorList>
            <person name="Goeker M."/>
        </authorList>
    </citation>
    <scope>NUCLEOTIDE SEQUENCE [LARGE SCALE GENOMIC DNA]</scope>
    <source>
        <strain evidence="1 2">DSM 25287</strain>
    </source>
</reference>
<proteinExistence type="predicted"/>
<protein>
    <submittedName>
        <fullName evidence="1">Uncharacterized protein</fullName>
    </submittedName>
</protein>
<evidence type="ECO:0000313" key="2">
    <source>
        <dbReference type="Proteomes" id="UP000295765"/>
    </source>
</evidence>
<dbReference type="Proteomes" id="UP000295765">
    <property type="component" value="Unassembled WGS sequence"/>
</dbReference>
<name>A0A4R2LBK1_9GAMM</name>
<keyword evidence="2" id="KW-1185">Reference proteome</keyword>
<dbReference type="AlphaFoldDB" id="A0A4R2LBK1"/>
<dbReference type="RefSeq" id="WP_132540749.1">
    <property type="nucleotide sequence ID" value="NZ_SLWY01000007.1"/>
</dbReference>
<dbReference type="EMBL" id="SLWY01000007">
    <property type="protein sequence ID" value="TCO81675.1"/>
    <property type="molecule type" value="Genomic_DNA"/>
</dbReference>
<organism evidence="1 2">
    <name type="scientific">Plasticicumulans lactativorans</name>
    <dbReference type="NCBI Taxonomy" id="1133106"/>
    <lineage>
        <taxon>Bacteria</taxon>
        <taxon>Pseudomonadati</taxon>
        <taxon>Pseudomonadota</taxon>
        <taxon>Gammaproteobacteria</taxon>
        <taxon>Candidatus Competibacteraceae</taxon>
        <taxon>Plasticicumulans</taxon>
    </lineage>
</organism>
<gene>
    <name evidence="1" type="ORF">EV699_10768</name>
</gene>